<dbReference type="InterPro" id="IPR023286">
    <property type="entry name" value="ABATE_dom_sf"/>
</dbReference>
<evidence type="ECO:0000259" key="2">
    <source>
        <dbReference type="Pfam" id="PF11706"/>
    </source>
</evidence>
<dbReference type="Pfam" id="PF11706">
    <property type="entry name" value="zf-CGNR"/>
    <property type="match status" value="1"/>
</dbReference>
<sequence length="184" mass="21191">MFSYHGGSLWLDFVNTQSLHEGEVREGLPELIDLHTWLQGAGVEGLVLDEEAFARLKDLRAILRRIAEEGGVSAERRAWLNEQLTALPGTWRLTEDARAEFTPRGTPLAKMNWLLLHSLLDYLTHGQPARLKKCGNHQCIQYYYDTSKNNTRRWCKMESCGNREKARRHHHRHKSSASQEDSTP</sequence>
<evidence type="ECO:0000313" key="4">
    <source>
        <dbReference type="Proteomes" id="UP000027931"/>
    </source>
</evidence>
<reference evidence="3 4" key="1">
    <citation type="journal article" date="2013" name="Int. J. Syst. Evol. Microbiol.">
        <title>Tumebacillus flagellatus sp. nov., an alpha-amylase/pullulanase-producing bacterium isolated from cassava wastewater.</title>
        <authorList>
            <person name="Wang Q."/>
            <person name="Xie N."/>
            <person name="Qin Y."/>
            <person name="Shen N."/>
            <person name="Zhu J."/>
            <person name="Mi H."/>
            <person name="Huang R."/>
        </authorList>
    </citation>
    <scope>NUCLEOTIDE SEQUENCE [LARGE SCALE GENOMIC DNA]</scope>
    <source>
        <strain evidence="3 4">GST4</strain>
    </source>
</reference>
<dbReference type="AlphaFoldDB" id="A0A074LJ21"/>
<dbReference type="RefSeq" id="WP_052036675.1">
    <property type="nucleotide sequence ID" value="NZ_JMIR01000047.1"/>
</dbReference>
<dbReference type="InterPro" id="IPR010852">
    <property type="entry name" value="ABATE"/>
</dbReference>
<protein>
    <recommendedName>
        <fullName evidence="2">Zinc finger CGNR domain-containing protein</fullName>
    </recommendedName>
</protein>
<dbReference type="Gene3D" id="1.10.3300.10">
    <property type="entry name" value="Jann2411-like domain"/>
    <property type="match status" value="1"/>
</dbReference>
<organism evidence="3 4">
    <name type="scientific">Tumebacillus flagellatus</name>
    <dbReference type="NCBI Taxonomy" id="1157490"/>
    <lineage>
        <taxon>Bacteria</taxon>
        <taxon>Bacillati</taxon>
        <taxon>Bacillota</taxon>
        <taxon>Bacilli</taxon>
        <taxon>Bacillales</taxon>
        <taxon>Alicyclobacillaceae</taxon>
        <taxon>Tumebacillus</taxon>
    </lineage>
</organism>
<keyword evidence="4" id="KW-1185">Reference proteome</keyword>
<dbReference type="OrthoDB" id="123307at2"/>
<feature type="compositionally biased region" description="Basic residues" evidence="1">
    <location>
        <begin position="165"/>
        <end position="175"/>
    </location>
</feature>
<evidence type="ECO:0000313" key="3">
    <source>
        <dbReference type="EMBL" id="KEO81094.1"/>
    </source>
</evidence>
<dbReference type="InterPro" id="IPR021005">
    <property type="entry name" value="Znf_CGNR"/>
</dbReference>
<dbReference type="SUPFAM" id="SSF160904">
    <property type="entry name" value="Jann2411-like"/>
    <property type="match status" value="1"/>
</dbReference>
<proteinExistence type="predicted"/>
<accession>A0A074LJ21</accession>
<name>A0A074LJ21_9BACL</name>
<feature type="domain" description="Zinc finger CGNR" evidence="2">
    <location>
        <begin position="130"/>
        <end position="173"/>
    </location>
</feature>
<dbReference type="PANTHER" id="PTHR35525:SF3">
    <property type="entry name" value="BLL6575 PROTEIN"/>
    <property type="match status" value="1"/>
</dbReference>
<dbReference type="eggNOG" id="COG5516">
    <property type="taxonomic scope" value="Bacteria"/>
</dbReference>
<dbReference type="PANTHER" id="PTHR35525">
    <property type="entry name" value="BLL6575 PROTEIN"/>
    <property type="match status" value="1"/>
</dbReference>
<dbReference type="Proteomes" id="UP000027931">
    <property type="component" value="Unassembled WGS sequence"/>
</dbReference>
<dbReference type="STRING" id="1157490.EL26_22625"/>
<evidence type="ECO:0000256" key="1">
    <source>
        <dbReference type="SAM" id="MobiDB-lite"/>
    </source>
</evidence>
<feature type="region of interest" description="Disordered" evidence="1">
    <location>
        <begin position="165"/>
        <end position="184"/>
    </location>
</feature>
<gene>
    <name evidence="3" type="ORF">EL26_22625</name>
</gene>
<comment type="caution">
    <text evidence="3">The sequence shown here is derived from an EMBL/GenBank/DDBJ whole genome shotgun (WGS) entry which is preliminary data.</text>
</comment>
<dbReference type="EMBL" id="JMIR01000047">
    <property type="protein sequence ID" value="KEO81094.1"/>
    <property type="molecule type" value="Genomic_DNA"/>
</dbReference>
<dbReference type="Pfam" id="PF07336">
    <property type="entry name" value="ABATE"/>
    <property type="match status" value="1"/>
</dbReference>